<evidence type="ECO:0000256" key="1">
    <source>
        <dbReference type="ARBA" id="ARBA00022723"/>
    </source>
</evidence>
<dbReference type="GO" id="GO:0008270">
    <property type="term" value="F:zinc ion binding"/>
    <property type="evidence" value="ECO:0007669"/>
    <property type="project" value="InterPro"/>
</dbReference>
<dbReference type="CDD" id="cd00067">
    <property type="entry name" value="GAL4"/>
    <property type="match status" value="1"/>
</dbReference>
<dbReference type="InterPro" id="IPR007219">
    <property type="entry name" value="XnlR_reg_dom"/>
</dbReference>
<evidence type="ECO:0000256" key="2">
    <source>
        <dbReference type="ARBA" id="ARBA00023015"/>
    </source>
</evidence>
<proteinExistence type="predicted"/>
<dbReference type="GO" id="GO:0000981">
    <property type="term" value="F:DNA-binding transcription factor activity, RNA polymerase II-specific"/>
    <property type="evidence" value="ECO:0007669"/>
    <property type="project" value="InterPro"/>
</dbReference>
<dbReference type="InterPro" id="IPR001138">
    <property type="entry name" value="Zn2Cys6_DnaBD"/>
</dbReference>
<dbReference type="SUPFAM" id="SSF57701">
    <property type="entry name" value="Zn2/Cys6 DNA-binding domain"/>
    <property type="match status" value="1"/>
</dbReference>
<dbReference type="OrthoDB" id="2740448at2759"/>
<reference evidence="9" key="1">
    <citation type="journal article" date="2014" name="Nat. Commun.">
        <title>Genomic adaptations of the halophilic Dead Sea filamentous fungus Eurotium rubrum.</title>
        <authorList>
            <person name="Kis-Papo T."/>
            <person name="Weig A.R."/>
            <person name="Riley R."/>
            <person name="Persoh D."/>
            <person name="Salamov A."/>
            <person name="Sun H."/>
            <person name="Lipzen A."/>
            <person name="Wasser S.P."/>
            <person name="Rambold G."/>
            <person name="Grigoriev I.V."/>
            <person name="Nevo E."/>
        </authorList>
    </citation>
    <scope>NUCLEOTIDE SEQUENCE [LARGE SCALE GENOMIC DNA]</scope>
    <source>
        <strain evidence="9">CBS 135680</strain>
    </source>
</reference>
<dbReference type="PANTHER" id="PTHR31668:SF28">
    <property type="entry name" value="ZN(II)2CYS6 TRANSCRIPTION FACTOR (EUROFUNG)"/>
    <property type="match status" value="1"/>
</dbReference>
<keyword evidence="2" id="KW-0805">Transcription regulation</keyword>
<feature type="region of interest" description="Disordered" evidence="6">
    <location>
        <begin position="483"/>
        <end position="569"/>
    </location>
</feature>
<dbReference type="CDD" id="cd12148">
    <property type="entry name" value="fungal_TF_MHR"/>
    <property type="match status" value="1"/>
</dbReference>
<keyword evidence="3" id="KW-0238">DNA-binding</keyword>
<dbReference type="Pfam" id="PF00172">
    <property type="entry name" value="Zn_clus"/>
    <property type="match status" value="1"/>
</dbReference>
<dbReference type="PROSITE" id="PS50048">
    <property type="entry name" value="ZN2_CY6_FUNGAL_2"/>
    <property type="match status" value="1"/>
</dbReference>
<evidence type="ECO:0000313" key="8">
    <source>
        <dbReference type="EMBL" id="EYE98789.1"/>
    </source>
</evidence>
<feature type="domain" description="Zn(2)-C6 fungal-type" evidence="7">
    <location>
        <begin position="12"/>
        <end position="41"/>
    </location>
</feature>
<dbReference type="Gene3D" id="4.10.240.10">
    <property type="entry name" value="Zn(2)-C6 fungal-type DNA-binding domain"/>
    <property type="match status" value="1"/>
</dbReference>
<name>A0A017SQ93_ASPRC</name>
<dbReference type="EMBL" id="KK088412">
    <property type="protein sequence ID" value="EYE98789.1"/>
    <property type="molecule type" value="Genomic_DNA"/>
</dbReference>
<dbReference type="InterPro" id="IPR050797">
    <property type="entry name" value="Carb_Metab_Trans_Reg"/>
</dbReference>
<gene>
    <name evidence="8" type="ORF">EURHEDRAFT_373878</name>
</gene>
<accession>A0A017SQ93</accession>
<organism evidence="8 9">
    <name type="scientific">Aspergillus ruber (strain CBS 135680)</name>
    <dbReference type="NCBI Taxonomy" id="1388766"/>
    <lineage>
        <taxon>Eukaryota</taxon>
        <taxon>Fungi</taxon>
        <taxon>Dikarya</taxon>
        <taxon>Ascomycota</taxon>
        <taxon>Pezizomycotina</taxon>
        <taxon>Eurotiomycetes</taxon>
        <taxon>Eurotiomycetidae</taxon>
        <taxon>Eurotiales</taxon>
        <taxon>Aspergillaceae</taxon>
        <taxon>Aspergillus</taxon>
        <taxon>Aspergillus subgen. Aspergillus</taxon>
    </lineage>
</organism>
<dbReference type="AlphaFoldDB" id="A0A017SQ93"/>
<keyword evidence="1" id="KW-0479">Metal-binding</keyword>
<sequence length="665" mass="74310">MSSNRTNVTKRACDGCKIRKIRCGGGYPCKACTNARIKCTYIRVQQPRGPQKLRSTTKYLIEQAQREDVCESPRQSIEPTLAHSVEQTTNRSRIPLNVLTTPLYIYHVRMYPVWPIVNVERLVSILQQDTETADPEIYALATAVAAATVAQLRLGQGSLSDESMTADTFAAECLRVRGTSQYKSRINLNNVRTSFFLHVYYENQQSGGSESLLYLREAISLAQMMNLHRESSYVNFLLEEQQIRRRVLWLLFVTERGVCILHKLPVVLRTNVVLPSADEGNEPHVLPAFLKLLNLFRLFERSKMFDIIEGEDLETESVGDRLGFDNRFLETLQDKLEDGSVVFDHISDVQKADLCVTRHWMRMILWKLSTKKSISYNQSPQTPTSPSFPVAVAKELLNIVSQLPRPAIEAHGLGMELKLYEIANSLADSIMKLAMLPRASELEFESRPNNILYRLHSILSTFRGGGNKTLVDMLYKKMAEADSRSSPALSVMQPSHAGYQKSRQLRADQHSQYAATLANGPSPDQDATVTGQPPGQRTRTVGDSLNPQGELCTKPMEINGNDDHRQATVEGTPEMPFGPLFPTYIDQDSYTVPTSSMHAAAATALPALAPSWPSHDSVELMLDDFLAHVPGDPFLEDGLFEGPFMGSDLPEQVFAGRDFVGISPN</sequence>
<dbReference type="HOGENOM" id="CLU_016574_7_0_1"/>
<feature type="compositionally biased region" description="Polar residues" evidence="6">
    <location>
        <begin position="525"/>
        <end position="547"/>
    </location>
</feature>
<dbReference type="GO" id="GO:0003677">
    <property type="term" value="F:DNA binding"/>
    <property type="evidence" value="ECO:0007669"/>
    <property type="project" value="UniProtKB-KW"/>
</dbReference>
<evidence type="ECO:0000256" key="4">
    <source>
        <dbReference type="ARBA" id="ARBA00023163"/>
    </source>
</evidence>
<dbReference type="STRING" id="1388766.A0A017SQ93"/>
<dbReference type="PANTHER" id="PTHR31668">
    <property type="entry name" value="GLUCOSE TRANSPORT TRANSCRIPTION REGULATOR RGT1-RELATED-RELATED"/>
    <property type="match status" value="1"/>
</dbReference>
<evidence type="ECO:0000256" key="6">
    <source>
        <dbReference type="SAM" id="MobiDB-lite"/>
    </source>
</evidence>
<evidence type="ECO:0000256" key="5">
    <source>
        <dbReference type="ARBA" id="ARBA00023242"/>
    </source>
</evidence>
<evidence type="ECO:0000259" key="7">
    <source>
        <dbReference type="PROSITE" id="PS50048"/>
    </source>
</evidence>
<evidence type="ECO:0000313" key="9">
    <source>
        <dbReference type="Proteomes" id="UP000019804"/>
    </source>
</evidence>
<dbReference type="Proteomes" id="UP000019804">
    <property type="component" value="Unassembled WGS sequence"/>
</dbReference>
<dbReference type="GeneID" id="63693703"/>
<dbReference type="InterPro" id="IPR036864">
    <property type="entry name" value="Zn2-C6_fun-type_DNA-bd_sf"/>
</dbReference>
<evidence type="ECO:0000256" key="3">
    <source>
        <dbReference type="ARBA" id="ARBA00023125"/>
    </source>
</evidence>
<keyword evidence="4" id="KW-0804">Transcription</keyword>
<dbReference type="RefSeq" id="XP_040642477.1">
    <property type="nucleotide sequence ID" value="XM_040778579.1"/>
</dbReference>
<dbReference type="Pfam" id="PF04082">
    <property type="entry name" value="Fungal_trans"/>
    <property type="match status" value="1"/>
</dbReference>
<dbReference type="GO" id="GO:0006351">
    <property type="term" value="P:DNA-templated transcription"/>
    <property type="evidence" value="ECO:0007669"/>
    <property type="project" value="InterPro"/>
</dbReference>
<keyword evidence="5" id="KW-0539">Nucleus</keyword>
<protein>
    <recommendedName>
        <fullName evidence="7">Zn(2)-C6 fungal-type domain-containing protein</fullName>
    </recommendedName>
</protein>
<keyword evidence="9" id="KW-1185">Reference proteome</keyword>
<dbReference type="PROSITE" id="PS00463">
    <property type="entry name" value="ZN2_CY6_FUNGAL_1"/>
    <property type="match status" value="1"/>
</dbReference>
<dbReference type="SMART" id="SM00066">
    <property type="entry name" value="GAL4"/>
    <property type="match status" value="1"/>
</dbReference>